<dbReference type="RefSeq" id="WP_381253218.1">
    <property type="nucleotide sequence ID" value="NZ_JBHTBI010000009.1"/>
</dbReference>
<keyword evidence="2" id="KW-1185">Reference proteome</keyword>
<proteinExistence type="predicted"/>
<accession>A0ABW2VVS7</accession>
<evidence type="ECO:0000313" key="1">
    <source>
        <dbReference type="EMBL" id="MFD0288583.1"/>
    </source>
</evidence>
<gene>
    <name evidence="1" type="ORF">ACFQZP_44690</name>
</gene>
<sequence length="206" mass="21675">MTGPGSPDDPTEWAFANHKPCPIDGCLGPAQVFVPSPANLSALDHGDPDLDTVLCKTLRPRRTGGGVSVGVTSNTAAVIDAPPPHEAYANAPDLRREMHQVLALGAERDGRQVRTVTGPPVDATAAERAWLLRRAALMDRMALDDPGPGPVGAAAQTAGQLVLHDRRHPGLVAGPHHPDAITLDPGRRPYVRQEYAAWTAAGRPGT</sequence>
<organism evidence="1 2">
    <name type="scientific">Streptomyces lutosisoli</name>
    <dbReference type="NCBI Taxonomy" id="2665721"/>
    <lineage>
        <taxon>Bacteria</taxon>
        <taxon>Bacillati</taxon>
        <taxon>Actinomycetota</taxon>
        <taxon>Actinomycetes</taxon>
        <taxon>Kitasatosporales</taxon>
        <taxon>Streptomycetaceae</taxon>
        <taxon>Streptomyces</taxon>
    </lineage>
</organism>
<comment type="caution">
    <text evidence="1">The sequence shown here is derived from an EMBL/GenBank/DDBJ whole genome shotgun (WGS) entry which is preliminary data.</text>
</comment>
<protein>
    <submittedName>
        <fullName evidence="1">Uncharacterized protein</fullName>
    </submittedName>
</protein>
<dbReference type="Proteomes" id="UP001596957">
    <property type="component" value="Unassembled WGS sequence"/>
</dbReference>
<evidence type="ECO:0000313" key="2">
    <source>
        <dbReference type="Proteomes" id="UP001596957"/>
    </source>
</evidence>
<name>A0ABW2VVS7_9ACTN</name>
<reference evidence="2" key="1">
    <citation type="journal article" date="2019" name="Int. J. Syst. Evol. Microbiol.">
        <title>The Global Catalogue of Microorganisms (GCM) 10K type strain sequencing project: providing services to taxonomists for standard genome sequencing and annotation.</title>
        <authorList>
            <consortium name="The Broad Institute Genomics Platform"/>
            <consortium name="The Broad Institute Genome Sequencing Center for Infectious Disease"/>
            <person name="Wu L."/>
            <person name="Ma J."/>
        </authorList>
    </citation>
    <scope>NUCLEOTIDE SEQUENCE [LARGE SCALE GENOMIC DNA]</scope>
    <source>
        <strain evidence="2">CGMCC 4.7198</strain>
    </source>
</reference>
<dbReference type="EMBL" id="JBHTEC010000008">
    <property type="protein sequence ID" value="MFD0288583.1"/>
    <property type="molecule type" value="Genomic_DNA"/>
</dbReference>